<protein>
    <submittedName>
        <fullName evidence="2">Uncharacterized protein</fullName>
    </submittedName>
</protein>
<feature type="non-terminal residue" evidence="2">
    <location>
        <position position="1"/>
    </location>
</feature>
<proteinExistence type="predicted"/>
<name>A0A6J4HCZ7_9ACTN</name>
<reference evidence="2" key="1">
    <citation type="submission" date="2020-02" db="EMBL/GenBank/DDBJ databases">
        <authorList>
            <person name="Meier V. D."/>
        </authorList>
    </citation>
    <scope>NUCLEOTIDE SEQUENCE</scope>
    <source>
        <strain evidence="2">AVDCRST_MAG20</strain>
    </source>
</reference>
<dbReference type="AlphaFoldDB" id="A0A6J4HCZ7"/>
<evidence type="ECO:0000313" key="2">
    <source>
        <dbReference type="EMBL" id="CAA9220231.1"/>
    </source>
</evidence>
<gene>
    <name evidence="2" type="ORF">AVDCRST_MAG20-694</name>
</gene>
<sequence length="39" mass="4154">WWRRPGAAGPARRGCGWSPSWPSSPSSPRSSPASSRPSC</sequence>
<evidence type="ECO:0000256" key="1">
    <source>
        <dbReference type="SAM" id="MobiDB-lite"/>
    </source>
</evidence>
<organism evidence="2">
    <name type="scientific">uncultured Acidimicrobiales bacterium</name>
    <dbReference type="NCBI Taxonomy" id="310071"/>
    <lineage>
        <taxon>Bacteria</taxon>
        <taxon>Bacillati</taxon>
        <taxon>Actinomycetota</taxon>
        <taxon>Acidimicrobiia</taxon>
        <taxon>Acidimicrobiales</taxon>
        <taxon>environmental samples</taxon>
    </lineage>
</organism>
<feature type="non-terminal residue" evidence="2">
    <location>
        <position position="39"/>
    </location>
</feature>
<accession>A0A6J4HCZ7</accession>
<dbReference type="EMBL" id="CADCSY010000027">
    <property type="protein sequence ID" value="CAA9220231.1"/>
    <property type="molecule type" value="Genomic_DNA"/>
</dbReference>
<feature type="region of interest" description="Disordered" evidence="1">
    <location>
        <begin position="1"/>
        <end position="39"/>
    </location>
</feature>